<evidence type="ECO:0000259" key="1">
    <source>
        <dbReference type="PROSITE" id="PS50043"/>
    </source>
</evidence>
<organism evidence="2 3">
    <name type="scientific">Lentzea flava</name>
    <dbReference type="NCBI Taxonomy" id="103732"/>
    <lineage>
        <taxon>Bacteria</taxon>
        <taxon>Bacillati</taxon>
        <taxon>Actinomycetota</taxon>
        <taxon>Actinomycetes</taxon>
        <taxon>Pseudonocardiales</taxon>
        <taxon>Pseudonocardiaceae</taxon>
        <taxon>Lentzea</taxon>
    </lineage>
</organism>
<dbReference type="InterPro" id="IPR016032">
    <property type="entry name" value="Sig_transdc_resp-reg_C-effctor"/>
</dbReference>
<dbReference type="PRINTS" id="PR00038">
    <property type="entry name" value="HTHLUXR"/>
</dbReference>
<dbReference type="Gene3D" id="1.10.10.10">
    <property type="entry name" value="Winged helix-like DNA-binding domain superfamily/Winged helix DNA-binding domain"/>
    <property type="match status" value="1"/>
</dbReference>
<dbReference type="RefSeq" id="WP_189259644.1">
    <property type="nucleotide sequence ID" value="NZ_BMRE01000083.1"/>
</dbReference>
<proteinExistence type="predicted"/>
<name>A0ABQ2VEL0_9PSEU</name>
<gene>
    <name evidence="2" type="ORF">GCM10010178_86870</name>
</gene>
<comment type="caution">
    <text evidence="2">The sequence shown here is derived from an EMBL/GenBank/DDBJ whole genome shotgun (WGS) entry which is preliminary data.</text>
</comment>
<dbReference type="SUPFAM" id="SSF46894">
    <property type="entry name" value="C-terminal effector domain of the bipartite response regulators"/>
    <property type="match status" value="1"/>
</dbReference>
<dbReference type="InterPro" id="IPR036388">
    <property type="entry name" value="WH-like_DNA-bd_sf"/>
</dbReference>
<evidence type="ECO:0000313" key="3">
    <source>
        <dbReference type="Proteomes" id="UP000649573"/>
    </source>
</evidence>
<reference evidence="3" key="1">
    <citation type="journal article" date="2019" name="Int. J. Syst. Evol. Microbiol.">
        <title>The Global Catalogue of Microorganisms (GCM) 10K type strain sequencing project: providing services to taxonomists for standard genome sequencing and annotation.</title>
        <authorList>
            <consortium name="The Broad Institute Genomics Platform"/>
            <consortium name="The Broad Institute Genome Sequencing Center for Infectious Disease"/>
            <person name="Wu L."/>
            <person name="Ma J."/>
        </authorList>
    </citation>
    <scope>NUCLEOTIDE SEQUENCE [LARGE SCALE GENOMIC DNA]</scope>
    <source>
        <strain evidence="3">JCM 3296</strain>
    </source>
</reference>
<protein>
    <recommendedName>
        <fullName evidence="1">HTH luxR-type domain-containing protein</fullName>
    </recommendedName>
</protein>
<dbReference type="Pfam" id="PF00196">
    <property type="entry name" value="GerE"/>
    <property type="match status" value="1"/>
</dbReference>
<dbReference type="EMBL" id="BMRE01000083">
    <property type="protein sequence ID" value="GGU83031.1"/>
    <property type="molecule type" value="Genomic_DNA"/>
</dbReference>
<keyword evidence="3" id="KW-1185">Reference proteome</keyword>
<dbReference type="PROSITE" id="PS50043">
    <property type="entry name" value="HTH_LUXR_2"/>
    <property type="match status" value="1"/>
</dbReference>
<feature type="domain" description="HTH luxR-type" evidence="1">
    <location>
        <begin position="26"/>
        <end position="67"/>
    </location>
</feature>
<accession>A0ABQ2VEL0</accession>
<dbReference type="InterPro" id="IPR000792">
    <property type="entry name" value="Tscrpt_reg_LuxR_C"/>
</dbReference>
<evidence type="ECO:0000313" key="2">
    <source>
        <dbReference type="EMBL" id="GGU83031.1"/>
    </source>
</evidence>
<sequence length="67" mass="7451">MVLSPMIMPHVIDFFTRGDRDKIFLVRGRIAALTKREREILGFVVRGARNAEIARSIAVSEGAVKAP</sequence>
<dbReference type="Proteomes" id="UP000649573">
    <property type="component" value="Unassembled WGS sequence"/>
</dbReference>